<organism evidence="2 3">
    <name type="scientific">Candidatus Gottesmanbacteria bacterium RIFCSPHIGHO2_01_FULL_42_12</name>
    <dbReference type="NCBI Taxonomy" id="1798377"/>
    <lineage>
        <taxon>Bacteria</taxon>
        <taxon>Candidatus Gottesmaniibacteriota</taxon>
    </lineage>
</organism>
<sequence>MQKFKDILIWAGLLAIFLSPLFFWLPLDHYDPWTSLGQVSALIGLVMYSVNIVLSSFVPQWRKHHMIGGIAFILIMLHPLFLAAALVPSGAKYAMSYILPGDNWMINLGIISLLLTMILLFLTFLVILPYKYWKLTHKFLGLAFFLGVLHGFLVESNLTREMPLKIYMLIVVSVGFLFWLKHSILDPIRGK</sequence>
<comment type="caution">
    <text evidence="2">The sequence shown here is derived from an EMBL/GenBank/DDBJ whole genome shotgun (WGS) entry which is preliminary data.</text>
</comment>
<feature type="transmembrane region" description="Helical" evidence="1">
    <location>
        <begin position="33"/>
        <end position="54"/>
    </location>
</feature>
<feature type="transmembrane region" description="Helical" evidence="1">
    <location>
        <begin position="66"/>
        <end position="86"/>
    </location>
</feature>
<accession>A0A1F5YZL0</accession>
<dbReference type="STRING" id="1798377.A2872_00635"/>
<feature type="transmembrane region" description="Helical" evidence="1">
    <location>
        <begin position="106"/>
        <end position="128"/>
    </location>
</feature>
<evidence type="ECO:0000256" key="1">
    <source>
        <dbReference type="SAM" id="Phobius"/>
    </source>
</evidence>
<feature type="transmembrane region" description="Helical" evidence="1">
    <location>
        <begin position="7"/>
        <end position="27"/>
    </location>
</feature>
<keyword evidence="1" id="KW-0812">Transmembrane</keyword>
<gene>
    <name evidence="2" type="ORF">A2872_00635</name>
</gene>
<evidence type="ECO:0008006" key="4">
    <source>
        <dbReference type="Google" id="ProtNLM"/>
    </source>
</evidence>
<dbReference type="Proteomes" id="UP000178681">
    <property type="component" value="Unassembled WGS sequence"/>
</dbReference>
<dbReference type="EMBL" id="MFJG01000032">
    <property type="protein sequence ID" value="OGG05611.1"/>
    <property type="molecule type" value="Genomic_DNA"/>
</dbReference>
<dbReference type="AlphaFoldDB" id="A0A1F5YZL0"/>
<evidence type="ECO:0000313" key="2">
    <source>
        <dbReference type="EMBL" id="OGG05611.1"/>
    </source>
</evidence>
<feature type="transmembrane region" description="Helical" evidence="1">
    <location>
        <begin position="166"/>
        <end position="185"/>
    </location>
</feature>
<evidence type="ECO:0000313" key="3">
    <source>
        <dbReference type="Proteomes" id="UP000178681"/>
    </source>
</evidence>
<keyword evidence="1" id="KW-1133">Transmembrane helix</keyword>
<protein>
    <recommendedName>
        <fullName evidence="4">Ferric oxidoreductase domain-containing protein</fullName>
    </recommendedName>
</protein>
<reference evidence="2 3" key="1">
    <citation type="journal article" date="2016" name="Nat. Commun.">
        <title>Thousands of microbial genomes shed light on interconnected biogeochemical processes in an aquifer system.</title>
        <authorList>
            <person name="Anantharaman K."/>
            <person name="Brown C.T."/>
            <person name="Hug L.A."/>
            <person name="Sharon I."/>
            <person name="Castelle C.J."/>
            <person name="Probst A.J."/>
            <person name="Thomas B.C."/>
            <person name="Singh A."/>
            <person name="Wilkins M.J."/>
            <person name="Karaoz U."/>
            <person name="Brodie E.L."/>
            <person name="Williams K.H."/>
            <person name="Hubbard S.S."/>
            <person name="Banfield J.F."/>
        </authorList>
    </citation>
    <scope>NUCLEOTIDE SEQUENCE [LARGE SCALE GENOMIC DNA]</scope>
</reference>
<keyword evidence="1" id="KW-0472">Membrane</keyword>
<feature type="transmembrane region" description="Helical" evidence="1">
    <location>
        <begin position="135"/>
        <end position="154"/>
    </location>
</feature>
<name>A0A1F5YZL0_9BACT</name>
<proteinExistence type="predicted"/>